<dbReference type="SUPFAM" id="SSF51735">
    <property type="entry name" value="NAD(P)-binding Rossmann-fold domains"/>
    <property type="match status" value="1"/>
</dbReference>
<dbReference type="OrthoDB" id="300709at2759"/>
<evidence type="ECO:0000256" key="6">
    <source>
        <dbReference type="ARBA" id="ARBA00023242"/>
    </source>
</evidence>
<comment type="subcellular location">
    <subcellularLocation>
        <location evidence="2">Cytoplasm</location>
        <location evidence="2">Perinuclear region</location>
    </subcellularLocation>
    <subcellularLocation>
        <location evidence="1">Nucleus</location>
    </subcellularLocation>
</comment>
<keyword evidence="6" id="KW-0539">Nucleus</keyword>
<reference evidence="9 10" key="1">
    <citation type="submission" date="2017-06" db="EMBL/GenBank/DDBJ databases">
        <title>Ant-infecting Ophiocordyceps genomes reveal a high diversity of potential behavioral manipulation genes and a possible major role for enterotoxins.</title>
        <authorList>
            <person name="De Bekker C."/>
            <person name="Evans H.C."/>
            <person name="Brachmann A."/>
            <person name="Hughes D.P."/>
        </authorList>
    </citation>
    <scope>NUCLEOTIDE SEQUENCE [LARGE SCALE GENOMIC DNA]</scope>
    <source>
        <strain evidence="9 10">1348a</strain>
    </source>
</reference>
<sequence length="304" mass="33485">MAQKLITVFGATGNQGGSVIKHILADPVLSKEFKIRGITRDTTKPAAQALSKQGVELKSADLNSEASIKEAISGSHTVFLVTNFWESLNAEMEIRQGKNVADAAKEEGVSHLIFSSLLNVTELTQGRLKHVPHFDDKAEVERYIKTTGVPCTFVMPGYFMSNLPGMMKKAADGSYELAYPISEKSEIPLFATAEDMGKFVNAAIKNAASLNGKQVLAATDYYTVERMLSEFEQVTGKKATFTQVTAEQYKSFLPEAMAQEVLETHLFTEKPGYFNGMSLKESLALLDERPTTWKDFVKNSTAFQ</sequence>
<dbReference type="CDD" id="cd05251">
    <property type="entry name" value="NmrA_like_SDR_a"/>
    <property type="match status" value="1"/>
</dbReference>
<dbReference type="PANTHER" id="PTHR42748:SF31">
    <property type="entry name" value="NMRA-LIKE DOMAIN-CONTAINING PROTEIN-RELATED"/>
    <property type="match status" value="1"/>
</dbReference>
<evidence type="ECO:0000256" key="3">
    <source>
        <dbReference type="ARBA" id="ARBA00006328"/>
    </source>
</evidence>
<dbReference type="EMBL" id="NJEU01000087">
    <property type="protein sequence ID" value="PHH81961.1"/>
    <property type="molecule type" value="Genomic_DNA"/>
</dbReference>
<evidence type="ECO:0000313" key="10">
    <source>
        <dbReference type="Proteomes" id="UP000224854"/>
    </source>
</evidence>
<dbReference type="GO" id="GO:0048471">
    <property type="term" value="C:perinuclear region of cytoplasm"/>
    <property type="evidence" value="ECO:0007669"/>
    <property type="project" value="UniProtKB-SubCell"/>
</dbReference>
<dbReference type="InterPro" id="IPR008030">
    <property type="entry name" value="NmrA-like"/>
</dbReference>
<keyword evidence="5" id="KW-0521">NADP</keyword>
<evidence type="ECO:0000313" key="9">
    <source>
        <dbReference type="EMBL" id="PHH81961.1"/>
    </source>
</evidence>
<dbReference type="GO" id="GO:0005634">
    <property type="term" value="C:nucleus"/>
    <property type="evidence" value="ECO:0007669"/>
    <property type="project" value="UniProtKB-SubCell"/>
</dbReference>
<dbReference type="FunFam" id="3.40.50.720:FF:000181">
    <property type="entry name" value="NmrA-like family domain-containing protein 1"/>
    <property type="match status" value="1"/>
</dbReference>
<keyword evidence="10" id="KW-1185">Reference proteome</keyword>
<dbReference type="AlphaFoldDB" id="A0A2C5ZRL0"/>
<evidence type="ECO:0000256" key="2">
    <source>
        <dbReference type="ARBA" id="ARBA00004556"/>
    </source>
</evidence>
<name>A0A2C5ZRL0_9HYPO</name>
<keyword evidence="4" id="KW-0963">Cytoplasm</keyword>
<proteinExistence type="inferred from homology"/>
<dbReference type="Gene3D" id="3.40.50.720">
    <property type="entry name" value="NAD(P)-binding Rossmann-like Domain"/>
    <property type="match status" value="1"/>
</dbReference>
<accession>A0A2C5ZRL0</accession>
<evidence type="ECO:0000256" key="4">
    <source>
        <dbReference type="ARBA" id="ARBA00022490"/>
    </source>
</evidence>
<evidence type="ECO:0000256" key="7">
    <source>
        <dbReference type="ARBA" id="ARBA00040296"/>
    </source>
</evidence>
<dbReference type="PANTHER" id="PTHR42748">
    <property type="entry name" value="NITROGEN METABOLITE REPRESSION PROTEIN NMRA FAMILY MEMBER"/>
    <property type="match status" value="1"/>
</dbReference>
<comment type="caution">
    <text evidence="9">The sequence shown here is derived from an EMBL/GenBank/DDBJ whole genome shotgun (WGS) entry which is preliminary data.</text>
</comment>
<evidence type="ECO:0000256" key="1">
    <source>
        <dbReference type="ARBA" id="ARBA00004123"/>
    </source>
</evidence>
<evidence type="ECO:0000256" key="5">
    <source>
        <dbReference type="ARBA" id="ARBA00022857"/>
    </source>
</evidence>
<dbReference type="Proteomes" id="UP000224854">
    <property type="component" value="Unassembled WGS sequence"/>
</dbReference>
<organism evidence="9 10">
    <name type="scientific">Ophiocordyceps australis</name>
    <dbReference type="NCBI Taxonomy" id="1399860"/>
    <lineage>
        <taxon>Eukaryota</taxon>
        <taxon>Fungi</taxon>
        <taxon>Dikarya</taxon>
        <taxon>Ascomycota</taxon>
        <taxon>Pezizomycotina</taxon>
        <taxon>Sordariomycetes</taxon>
        <taxon>Hypocreomycetidae</taxon>
        <taxon>Hypocreales</taxon>
        <taxon>Ophiocordycipitaceae</taxon>
        <taxon>Ophiocordyceps</taxon>
    </lineage>
</organism>
<gene>
    <name evidence="9" type="ORF">CDD82_7448</name>
</gene>
<feature type="domain" description="NmrA-like" evidence="8">
    <location>
        <begin position="3"/>
        <end position="296"/>
    </location>
</feature>
<protein>
    <recommendedName>
        <fullName evidence="7">NmrA-like family domain-containing protein 1</fullName>
    </recommendedName>
</protein>
<dbReference type="Gene3D" id="3.90.25.10">
    <property type="entry name" value="UDP-galactose 4-epimerase, domain 1"/>
    <property type="match status" value="1"/>
</dbReference>
<comment type="similarity">
    <text evidence="3">Belongs to the NmrA-type oxidoreductase family.</text>
</comment>
<evidence type="ECO:0000259" key="8">
    <source>
        <dbReference type="Pfam" id="PF05368"/>
    </source>
</evidence>
<dbReference type="Pfam" id="PF05368">
    <property type="entry name" value="NmrA"/>
    <property type="match status" value="1"/>
</dbReference>
<dbReference type="InterPro" id="IPR051164">
    <property type="entry name" value="NmrA-like_oxidored"/>
</dbReference>
<dbReference type="InterPro" id="IPR036291">
    <property type="entry name" value="NAD(P)-bd_dom_sf"/>
</dbReference>